<dbReference type="eggNOG" id="COG5587">
    <property type="taxonomic scope" value="Bacteria"/>
</dbReference>
<evidence type="ECO:0000313" key="2">
    <source>
        <dbReference type="Proteomes" id="UP000029989"/>
    </source>
</evidence>
<organism evidence="1 2">
    <name type="scientific">Lysobacter arseniciresistens ZS79</name>
    <dbReference type="NCBI Taxonomy" id="913325"/>
    <lineage>
        <taxon>Bacteria</taxon>
        <taxon>Pseudomonadati</taxon>
        <taxon>Pseudomonadota</taxon>
        <taxon>Gammaproteobacteria</taxon>
        <taxon>Lysobacterales</taxon>
        <taxon>Lysobacteraceae</taxon>
        <taxon>Novilysobacter</taxon>
    </lineage>
</organism>
<dbReference type="EMBL" id="AVPT01000004">
    <property type="protein sequence ID" value="KGM57292.1"/>
    <property type="molecule type" value="Genomic_DNA"/>
</dbReference>
<name>A0A0A0F7E8_9GAMM</name>
<sequence length="228" mass="26409">MATYFSDAAFRFLRALARNNNRQWFHEHKADYEAHIRAPYQRLLTDLQPVVAELSLHYRADPRAVGGSMFRINRDTRFANDKSPYKTWQGAKIFHERHRQVEAPSFHLHIRPGGCFVGAGLWHPASDTVRRVRQFILDNPASWKATAHGPKLRRRFALDKGEMLVRMPRGFPADFEFAEDLRRKNFVARRALDEDTITGPRLLSTLRTDLATLAPFTDYLCAALDLEF</sequence>
<dbReference type="InterPro" id="IPR012808">
    <property type="entry name" value="CHP02453"/>
</dbReference>
<dbReference type="RefSeq" id="WP_036208158.1">
    <property type="nucleotide sequence ID" value="NZ_AVPT01000004.1"/>
</dbReference>
<dbReference type="InterPro" id="IPR015996">
    <property type="entry name" value="UCP028451"/>
</dbReference>
<reference evidence="1 2" key="1">
    <citation type="journal article" date="2015" name="Stand. Genomic Sci.">
        <title>Genomic information of the arsenic-resistant bacterium Lysobacter arseniciresistens type strain ZS79(T) and comparison of Lysobacter draft genomes.</title>
        <authorList>
            <person name="Liu L."/>
            <person name="Zhang S."/>
            <person name="Luo M."/>
            <person name="Wang G."/>
        </authorList>
    </citation>
    <scope>NUCLEOTIDE SEQUENCE [LARGE SCALE GENOMIC DNA]</scope>
    <source>
        <strain evidence="1 2">ZS79</strain>
    </source>
</reference>
<dbReference type="PANTHER" id="PTHR36452:SF1">
    <property type="entry name" value="DUF2461 DOMAIN-CONTAINING PROTEIN"/>
    <property type="match status" value="1"/>
</dbReference>
<evidence type="ECO:0008006" key="3">
    <source>
        <dbReference type="Google" id="ProtNLM"/>
    </source>
</evidence>
<proteinExistence type="predicted"/>
<dbReference type="STRING" id="913325.N799_10725"/>
<gene>
    <name evidence="1" type="ORF">N799_10725</name>
</gene>
<dbReference type="PIRSF" id="PIRSF028451">
    <property type="entry name" value="UCP028451"/>
    <property type="match status" value="1"/>
</dbReference>
<dbReference type="Proteomes" id="UP000029989">
    <property type="component" value="Unassembled WGS sequence"/>
</dbReference>
<comment type="caution">
    <text evidence="1">The sequence shown here is derived from an EMBL/GenBank/DDBJ whole genome shotgun (WGS) entry which is preliminary data.</text>
</comment>
<accession>A0A0A0F7E8</accession>
<dbReference type="PANTHER" id="PTHR36452">
    <property type="entry name" value="CHROMOSOME 12, WHOLE GENOME SHOTGUN SEQUENCE"/>
    <property type="match status" value="1"/>
</dbReference>
<evidence type="ECO:0000313" key="1">
    <source>
        <dbReference type="EMBL" id="KGM57292.1"/>
    </source>
</evidence>
<dbReference type="OrthoDB" id="9794241at2"/>
<keyword evidence="2" id="KW-1185">Reference proteome</keyword>
<dbReference type="NCBIfam" id="TIGR02453">
    <property type="entry name" value="TIGR02453 family protein"/>
    <property type="match status" value="1"/>
</dbReference>
<dbReference type="AlphaFoldDB" id="A0A0A0F7E8"/>
<protein>
    <recommendedName>
        <fullName evidence="3">TIGR02453 family protein</fullName>
    </recommendedName>
</protein>
<dbReference type="Pfam" id="PF09365">
    <property type="entry name" value="DUF2461"/>
    <property type="match status" value="1"/>
</dbReference>